<dbReference type="InterPro" id="IPR050171">
    <property type="entry name" value="MFS_Transporters"/>
</dbReference>
<dbReference type="InterPro" id="IPR011701">
    <property type="entry name" value="MFS"/>
</dbReference>
<feature type="transmembrane region" description="Helical" evidence="7">
    <location>
        <begin position="329"/>
        <end position="347"/>
    </location>
</feature>
<evidence type="ECO:0000256" key="1">
    <source>
        <dbReference type="ARBA" id="ARBA00004651"/>
    </source>
</evidence>
<feature type="transmembrane region" description="Helical" evidence="7">
    <location>
        <begin position="422"/>
        <end position="447"/>
    </location>
</feature>
<dbReference type="PANTHER" id="PTHR23517:SF2">
    <property type="entry name" value="MULTIDRUG RESISTANCE PROTEIN MDTH"/>
    <property type="match status" value="1"/>
</dbReference>
<feature type="transmembrane region" description="Helical" evidence="7">
    <location>
        <begin position="101"/>
        <end position="122"/>
    </location>
</feature>
<feature type="transmembrane region" description="Helical" evidence="7">
    <location>
        <begin position="66"/>
        <end position="89"/>
    </location>
</feature>
<evidence type="ECO:0000256" key="6">
    <source>
        <dbReference type="ARBA" id="ARBA00023136"/>
    </source>
</evidence>
<dbReference type="PANTHER" id="PTHR23517">
    <property type="entry name" value="RESISTANCE PROTEIN MDTM, PUTATIVE-RELATED-RELATED"/>
    <property type="match status" value="1"/>
</dbReference>
<gene>
    <name evidence="8" type="ORF">GGG17_03785</name>
</gene>
<feature type="transmembrane region" description="Helical" evidence="7">
    <location>
        <begin position="394"/>
        <end position="416"/>
    </location>
</feature>
<name>A0A6I3IBP9_9MICO</name>
<comment type="caution">
    <text evidence="8">The sequence shown here is derived from an EMBL/GenBank/DDBJ whole genome shotgun (WGS) entry which is preliminary data.</text>
</comment>
<comment type="subcellular location">
    <subcellularLocation>
        <location evidence="1">Cell membrane</location>
        <topology evidence="1">Multi-pass membrane protein</topology>
    </subcellularLocation>
</comment>
<dbReference type="Proteomes" id="UP000431092">
    <property type="component" value="Unassembled WGS sequence"/>
</dbReference>
<evidence type="ECO:0000256" key="2">
    <source>
        <dbReference type="ARBA" id="ARBA00022448"/>
    </source>
</evidence>
<keyword evidence="3" id="KW-1003">Cell membrane</keyword>
<dbReference type="InterPro" id="IPR001958">
    <property type="entry name" value="Tet-R_TetA/multi-R_MdtG-like"/>
</dbReference>
<evidence type="ECO:0000256" key="3">
    <source>
        <dbReference type="ARBA" id="ARBA00022475"/>
    </source>
</evidence>
<dbReference type="Gene3D" id="1.20.1250.20">
    <property type="entry name" value="MFS general substrate transporter like domains"/>
    <property type="match status" value="1"/>
</dbReference>
<reference evidence="8 9" key="1">
    <citation type="submission" date="2019-11" db="EMBL/GenBank/DDBJ databases">
        <title>Whole genome sequencing identifies a novel species of the genus Arsenicicoccus isolated from human blood.</title>
        <authorList>
            <person name="Jeong J.H."/>
            <person name="Kweon O.J."/>
            <person name="Kim H.R."/>
            <person name="Kim T.-H."/>
            <person name="Ha S.-M."/>
            <person name="Lee M.-K."/>
        </authorList>
    </citation>
    <scope>NUCLEOTIDE SEQUENCE [LARGE SCALE GENOMIC DNA]</scope>
    <source>
        <strain evidence="8 9">MKL-02</strain>
    </source>
</reference>
<dbReference type="PRINTS" id="PR01035">
    <property type="entry name" value="TCRTETA"/>
</dbReference>
<feature type="transmembrane region" description="Helical" evidence="7">
    <location>
        <begin position="296"/>
        <end position="317"/>
    </location>
</feature>
<evidence type="ECO:0000256" key="4">
    <source>
        <dbReference type="ARBA" id="ARBA00022692"/>
    </source>
</evidence>
<dbReference type="GO" id="GO:0022857">
    <property type="term" value="F:transmembrane transporter activity"/>
    <property type="evidence" value="ECO:0007669"/>
    <property type="project" value="InterPro"/>
</dbReference>
<dbReference type="InterPro" id="IPR036259">
    <property type="entry name" value="MFS_trans_sf"/>
</dbReference>
<keyword evidence="4 7" id="KW-0812">Transmembrane</keyword>
<protein>
    <submittedName>
        <fullName evidence="8">MFS transporter</fullName>
    </submittedName>
</protein>
<evidence type="ECO:0000313" key="8">
    <source>
        <dbReference type="EMBL" id="MTB71107.1"/>
    </source>
</evidence>
<dbReference type="AlphaFoldDB" id="A0A6I3IBP9"/>
<sequence>MPGSRRAWSSWRGPSGRHTACAACRSPGTTDQPRFLLDIEISPVKISCMTEPLTRRGIPLDPRLRSLAAITLIDRMGSGAYLTIFAVYFTRSVGLSAHDVALALSTAALVAVLVSVPAGHLADIRQPRAIVTVASLGAAVSVCLLTLVHSAWALVAMVAVQTLCERLSNGARNALIPRIAVGGEGVRFKAYLRAVTNTAMAAGATLGGAALFLDTTAAYLMAFALDAASFALVAVLARRLPTVPLVTHDTPGSRWQVFRDRPYVAVTLAISVLSMHFIIMEVGIPLSLVNAFGAPTWLVAATLLINTVMCATLQVRLSRSSDSVLTGRRTLLSGSIWVAGGFVLYGLGAWLGGTALVVLALAGAVVHTVGEMISSGGQWGVQFGLAPQERQGQYQAFGSLPFSLSGIAAPPLIAWLCVDHGAVGWWVLAAVMMAAGAACVPLAGWALRTRDQYGVTTHTG</sequence>
<keyword evidence="9" id="KW-1185">Reference proteome</keyword>
<feature type="transmembrane region" description="Helical" evidence="7">
    <location>
        <begin position="217"/>
        <end position="237"/>
    </location>
</feature>
<keyword evidence="6 7" id="KW-0472">Membrane</keyword>
<keyword evidence="2" id="KW-0813">Transport</keyword>
<dbReference type="SUPFAM" id="SSF103473">
    <property type="entry name" value="MFS general substrate transporter"/>
    <property type="match status" value="1"/>
</dbReference>
<evidence type="ECO:0000313" key="9">
    <source>
        <dbReference type="Proteomes" id="UP000431092"/>
    </source>
</evidence>
<keyword evidence="5 7" id="KW-1133">Transmembrane helix</keyword>
<evidence type="ECO:0000256" key="7">
    <source>
        <dbReference type="SAM" id="Phobius"/>
    </source>
</evidence>
<dbReference type="GO" id="GO:0005886">
    <property type="term" value="C:plasma membrane"/>
    <property type="evidence" value="ECO:0007669"/>
    <property type="project" value="UniProtKB-SubCell"/>
</dbReference>
<feature type="transmembrane region" description="Helical" evidence="7">
    <location>
        <begin position="263"/>
        <end position="284"/>
    </location>
</feature>
<evidence type="ECO:0000256" key="5">
    <source>
        <dbReference type="ARBA" id="ARBA00022989"/>
    </source>
</evidence>
<accession>A0A6I3IBP9</accession>
<organism evidence="8 9">
    <name type="scientific">Arsenicicoccus cauae</name>
    <dbReference type="NCBI Taxonomy" id="2663847"/>
    <lineage>
        <taxon>Bacteria</taxon>
        <taxon>Bacillati</taxon>
        <taxon>Actinomycetota</taxon>
        <taxon>Actinomycetes</taxon>
        <taxon>Micrococcales</taxon>
        <taxon>Intrasporangiaceae</taxon>
        <taxon>Arsenicicoccus</taxon>
    </lineage>
</organism>
<proteinExistence type="predicted"/>
<dbReference type="EMBL" id="WLVL01000017">
    <property type="protein sequence ID" value="MTB71107.1"/>
    <property type="molecule type" value="Genomic_DNA"/>
</dbReference>
<dbReference type="Pfam" id="PF07690">
    <property type="entry name" value="MFS_1"/>
    <property type="match status" value="1"/>
</dbReference>
<feature type="transmembrane region" description="Helical" evidence="7">
    <location>
        <begin position="129"/>
        <end position="152"/>
    </location>
</feature>